<dbReference type="PANTHER" id="PTHR42847:SF4">
    <property type="entry name" value="ALKANESULFONATE MONOOXYGENASE-RELATED"/>
    <property type="match status" value="1"/>
</dbReference>
<dbReference type="RefSeq" id="WP_152166871.1">
    <property type="nucleotide sequence ID" value="NZ_CP045096.1"/>
</dbReference>
<protein>
    <submittedName>
        <fullName evidence="6">LLM class flavin-dependent oxidoreductase</fullName>
    </submittedName>
</protein>
<keyword evidence="3" id="KW-0560">Oxidoreductase</keyword>
<dbReference type="InterPro" id="IPR050172">
    <property type="entry name" value="SsuD_RutA_monooxygenase"/>
</dbReference>
<name>A0A5P8JX19_9ACTN</name>
<dbReference type="AlphaFoldDB" id="A0A5P8JX19"/>
<sequence>MPVEFISAVHTAPGVNGPAASARTGFDPDYVRRYARALDDGGFDHTLVAYHSASPDALQLAQFVATHTERIRPILAHRPGVVFPTHAARALATLDRISDGRLSLHIISGGSDEEQRREGDYLNKAERYERSDEYIQVLRKVWTADGPVSHEGRYFTFEGYHSDVRPVNGLIPVSVGGSSQDAYRVGGQQGDIFGLWGEPLKETAEQIAAVNAVADAAGRPHPRIWVSFRPIIAPTEELAWEKAHRTLGVLKAESAASDAFRHYRAEGRPANVGSQRLLDIAERGEVHDRCLWTAPAVATNAAGASTALVGTPETVAKALLDYVDIGCDLLSIRGYDPLNDAIDYARHVLPLVRQELAHRATGAQGLSFGSRRLRATVPGECR</sequence>
<evidence type="ECO:0000256" key="4">
    <source>
        <dbReference type="ARBA" id="ARBA00023033"/>
    </source>
</evidence>
<keyword evidence="7" id="KW-1185">Reference proteome</keyword>
<proteinExistence type="predicted"/>
<evidence type="ECO:0000313" key="7">
    <source>
        <dbReference type="Proteomes" id="UP000327294"/>
    </source>
</evidence>
<keyword evidence="2" id="KW-0288">FMN</keyword>
<gene>
    <name evidence="6" type="ORF">F9278_03055</name>
</gene>
<keyword evidence="1" id="KW-0285">Flavoprotein</keyword>
<keyword evidence="4" id="KW-0503">Monooxygenase</keyword>
<dbReference type="PANTHER" id="PTHR42847">
    <property type="entry name" value="ALKANESULFONATE MONOOXYGENASE"/>
    <property type="match status" value="1"/>
</dbReference>
<dbReference type="Pfam" id="PF00296">
    <property type="entry name" value="Bac_luciferase"/>
    <property type="match status" value="1"/>
</dbReference>
<dbReference type="InterPro" id="IPR011251">
    <property type="entry name" value="Luciferase-like_dom"/>
</dbReference>
<dbReference type="KEGG" id="sphv:F9278_03055"/>
<accession>A0A5P8JX19</accession>
<dbReference type="EMBL" id="CP045096">
    <property type="protein sequence ID" value="QFQ95336.1"/>
    <property type="molecule type" value="Genomic_DNA"/>
</dbReference>
<feature type="domain" description="Luciferase-like" evidence="5">
    <location>
        <begin position="14"/>
        <end position="328"/>
    </location>
</feature>
<evidence type="ECO:0000259" key="5">
    <source>
        <dbReference type="Pfam" id="PF00296"/>
    </source>
</evidence>
<dbReference type="Gene3D" id="3.20.20.30">
    <property type="entry name" value="Luciferase-like domain"/>
    <property type="match status" value="1"/>
</dbReference>
<dbReference type="InterPro" id="IPR036661">
    <property type="entry name" value="Luciferase-like_sf"/>
</dbReference>
<organism evidence="6 7">
    <name type="scientific">Streptomyces phaeolivaceus</name>
    <dbReference type="NCBI Taxonomy" id="2653200"/>
    <lineage>
        <taxon>Bacteria</taxon>
        <taxon>Bacillati</taxon>
        <taxon>Actinomycetota</taxon>
        <taxon>Actinomycetes</taxon>
        <taxon>Kitasatosporales</taxon>
        <taxon>Streptomycetaceae</taxon>
        <taxon>Streptomyces</taxon>
    </lineage>
</organism>
<dbReference type="CDD" id="cd01094">
    <property type="entry name" value="Alkanesulfonate_monoxygenase"/>
    <property type="match status" value="1"/>
</dbReference>
<reference evidence="6 7" key="1">
    <citation type="submission" date="2019-10" db="EMBL/GenBank/DDBJ databases">
        <title>Streptomyces sp. strain GY16 isolated from leaves of Broussonetia papyrifera.</title>
        <authorList>
            <person name="Mo P."/>
        </authorList>
    </citation>
    <scope>NUCLEOTIDE SEQUENCE [LARGE SCALE GENOMIC DNA]</scope>
    <source>
        <strain evidence="6 7">GY16</strain>
    </source>
</reference>
<dbReference type="GO" id="GO:0004497">
    <property type="term" value="F:monooxygenase activity"/>
    <property type="evidence" value="ECO:0007669"/>
    <property type="project" value="UniProtKB-KW"/>
</dbReference>
<dbReference type="SUPFAM" id="SSF51679">
    <property type="entry name" value="Bacterial luciferase-like"/>
    <property type="match status" value="1"/>
</dbReference>
<evidence type="ECO:0000256" key="2">
    <source>
        <dbReference type="ARBA" id="ARBA00022643"/>
    </source>
</evidence>
<evidence type="ECO:0000256" key="1">
    <source>
        <dbReference type="ARBA" id="ARBA00022630"/>
    </source>
</evidence>
<dbReference type="GO" id="GO:0016705">
    <property type="term" value="F:oxidoreductase activity, acting on paired donors, with incorporation or reduction of molecular oxygen"/>
    <property type="evidence" value="ECO:0007669"/>
    <property type="project" value="InterPro"/>
</dbReference>
<evidence type="ECO:0000313" key="6">
    <source>
        <dbReference type="EMBL" id="QFQ95336.1"/>
    </source>
</evidence>
<dbReference type="Proteomes" id="UP000327294">
    <property type="component" value="Chromosome"/>
</dbReference>
<evidence type="ECO:0000256" key="3">
    <source>
        <dbReference type="ARBA" id="ARBA00023002"/>
    </source>
</evidence>